<evidence type="ECO:0000313" key="10">
    <source>
        <dbReference type="Proteomes" id="UP000317716"/>
    </source>
</evidence>
<evidence type="ECO:0000256" key="2">
    <source>
        <dbReference type="ARBA" id="ARBA00022694"/>
    </source>
</evidence>
<dbReference type="EMBL" id="VBOS01000104">
    <property type="protein sequence ID" value="TMQ57808.1"/>
    <property type="molecule type" value="Genomic_DNA"/>
</dbReference>
<dbReference type="AlphaFoldDB" id="A0A538T2G2"/>
<comment type="subunit">
    <text evidence="7">Consists of a catalytic RNA component (M1 or rnpB) and a protein subunit.</text>
</comment>
<dbReference type="InterPro" id="IPR020568">
    <property type="entry name" value="Ribosomal_Su5_D2-typ_SF"/>
</dbReference>
<comment type="catalytic activity">
    <reaction evidence="7">
        <text>Endonucleolytic cleavage of RNA, removing 5'-extranucleotides from tRNA precursor.</text>
        <dbReference type="EC" id="3.1.26.5"/>
    </reaction>
</comment>
<evidence type="ECO:0000313" key="9">
    <source>
        <dbReference type="EMBL" id="TMQ57808.1"/>
    </source>
</evidence>
<evidence type="ECO:0000256" key="7">
    <source>
        <dbReference type="HAMAP-Rule" id="MF_00227"/>
    </source>
</evidence>
<dbReference type="GO" id="GO:0042781">
    <property type="term" value="F:3'-tRNA processing endoribonuclease activity"/>
    <property type="evidence" value="ECO:0007669"/>
    <property type="project" value="TreeGrafter"/>
</dbReference>
<sequence length="126" mass="14001">MTVRHPERLRPADRLRNSREFGAVQTGGTLFRGRASLLLVLPKPGEPTRVGFVASKRGVGGAVQRNRARRRLREIVRRRWTRVAAHGYWMVFIASRGALDAPHERLVADVESLLSSAGILAPAGER</sequence>
<dbReference type="GO" id="GO:0004526">
    <property type="term" value="F:ribonuclease P activity"/>
    <property type="evidence" value="ECO:0007669"/>
    <property type="project" value="UniProtKB-UniRule"/>
</dbReference>
<protein>
    <recommendedName>
        <fullName evidence="7 8">Ribonuclease P protein component</fullName>
        <shortName evidence="7">RNase P protein</shortName>
        <shortName evidence="7">RNaseP protein</shortName>
        <ecNumber evidence="7 8">3.1.26.5</ecNumber>
    </recommendedName>
    <alternativeName>
        <fullName evidence="7">Protein C5</fullName>
    </alternativeName>
</protein>
<gene>
    <name evidence="7 9" type="primary">rnpA</name>
    <name evidence="9" type="ORF">E6K72_03305</name>
</gene>
<dbReference type="HAMAP" id="MF_00227">
    <property type="entry name" value="RNase_P"/>
    <property type="match status" value="1"/>
</dbReference>
<comment type="function">
    <text evidence="1 7">RNaseP catalyzes the removal of the 5'-leader sequence from pre-tRNA to produce the mature 5'-terminus. It can also cleave other RNA substrates such as 4.5S RNA. The protein component plays an auxiliary but essential role in vivo by binding to the 5'-leader sequence and broadening the substrate specificity of the ribozyme.</text>
</comment>
<evidence type="ECO:0000256" key="6">
    <source>
        <dbReference type="ARBA" id="ARBA00022884"/>
    </source>
</evidence>
<dbReference type="PROSITE" id="PS00648">
    <property type="entry name" value="RIBONUCLEASE_P"/>
    <property type="match status" value="1"/>
</dbReference>
<name>A0A538T2G2_UNCEI</name>
<organism evidence="9 10">
    <name type="scientific">Eiseniibacteriota bacterium</name>
    <dbReference type="NCBI Taxonomy" id="2212470"/>
    <lineage>
        <taxon>Bacteria</taxon>
        <taxon>Candidatus Eiseniibacteriota</taxon>
    </lineage>
</organism>
<keyword evidence="3 7" id="KW-0540">Nuclease</keyword>
<proteinExistence type="inferred from homology"/>
<accession>A0A538T2G2</accession>
<keyword evidence="5 7" id="KW-0378">Hydrolase</keyword>
<dbReference type="GO" id="GO:0001682">
    <property type="term" value="P:tRNA 5'-leader removal"/>
    <property type="evidence" value="ECO:0007669"/>
    <property type="project" value="UniProtKB-UniRule"/>
</dbReference>
<dbReference type="GO" id="GO:0000049">
    <property type="term" value="F:tRNA binding"/>
    <property type="evidence" value="ECO:0007669"/>
    <property type="project" value="UniProtKB-UniRule"/>
</dbReference>
<dbReference type="Gene3D" id="3.30.230.10">
    <property type="match status" value="1"/>
</dbReference>
<keyword evidence="2 7" id="KW-0819">tRNA processing</keyword>
<comment type="similarity">
    <text evidence="7">Belongs to the RnpA family.</text>
</comment>
<keyword evidence="6 7" id="KW-0694">RNA-binding</keyword>
<dbReference type="Proteomes" id="UP000317716">
    <property type="component" value="Unassembled WGS sequence"/>
</dbReference>
<evidence type="ECO:0000256" key="8">
    <source>
        <dbReference type="NCBIfam" id="TIGR00188"/>
    </source>
</evidence>
<comment type="caution">
    <text evidence="9">The sequence shown here is derived from an EMBL/GenBank/DDBJ whole genome shotgun (WGS) entry which is preliminary data.</text>
</comment>
<dbReference type="GO" id="GO:0030677">
    <property type="term" value="C:ribonuclease P complex"/>
    <property type="evidence" value="ECO:0007669"/>
    <property type="project" value="TreeGrafter"/>
</dbReference>
<evidence type="ECO:0000256" key="4">
    <source>
        <dbReference type="ARBA" id="ARBA00022759"/>
    </source>
</evidence>
<keyword evidence="4 7" id="KW-0255">Endonuclease</keyword>
<evidence type="ECO:0000256" key="5">
    <source>
        <dbReference type="ARBA" id="ARBA00022801"/>
    </source>
</evidence>
<evidence type="ECO:0000256" key="3">
    <source>
        <dbReference type="ARBA" id="ARBA00022722"/>
    </source>
</evidence>
<dbReference type="EC" id="3.1.26.5" evidence="7 8"/>
<dbReference type="PANTHER" id="PTHR33992:SF1">
    <property type="entry name" value="RIBONUCLEASE P PROTEIN COMPONENT"/>
    <property type="match status" value="1"/>
</dbReference>
<reference evidence="9 10" key="1">
    <citation type="journal article" date="2019" name="Nat. Microbiol.">
        <title>Mediterranean grassland soil C-N compound turnover is dependent on rainfall and depth, and is mediated by genomically divergent microorganisms.</title>
        <authorList>
            <person name="Diamond S."/>
            <person name="Andeer P.F."/>
            <person name="Li Z."/>
            <person name="Crits-Christoph A."/>
            <person name="Burstein D."/>
            <person name="Anantharaman K."/>
            <person name="Lane K.R."/>
            <person name="Thomas B.C."/>
            <person name="Pan C."/>
            <person name="Northen T.R."/>
            <person name="Banfield J.F."/>
        </authorList>
    </citation>
    <scope>NUCLEOTIDE SEQUENCE [LARGE SCALE GENOMIC DNA]</scope>
    <source>
        <strain evidence="9">WS_2</strain>
    </source>
</reference>
<evidence type="ECO:0000256" key="1">
    <source>
        <dbReference type="ARBA" id="ARBA00002663"/>
    </source>
</evidence>
<dbReference type="PANTHER" id="PTHR33992">
    <property type="entry name" value="RIBONUCLEASE P PROTEIN COMPONENT"/>
    <property type="match status" value="1"/>
</dbReference>
<dbReference type="SUPFAM" id="SSF54211">
    <property type="entry name" value="Ribosomal protein S5 domain 2-like"/>
    <property type="match status" value="1"/>
</dbReference>
<dbReference type="InterPro" id="IPR000100">
    <property type="entry name" value="RNase_P"/>
</dbReference>
<dbReference type="NCBIfam" id="TIGR00188">
    <property type="entry name" value="rnpA"/>
    <property type="match status" value="1"/>
</dbReference>
<dbReference type="InterPro" id="IPR020539">
    <property type="entry name" value="RNase_P_CS"/>
</dbReference>
<dbReference type="Pfam" id="PF00825">
    <property type="entry name" value="Ribonuclease_P"/>
    <property type="match status" value="1"/>
</dbReference>
<dbReference type="InterPro" id="IPR014721">
    <property type="entry name" value="Ribsml_uS5_D2-typ_fold_subgr"/>
</dbReference>